<evidence type="ECO:0000256" key="8">
    <source>
        <dbReference type="ARBA" id="ARBA00023143"/>
    </source>
</evidence>
<dbReference type="GO" id="GO:0071973">
    <property type="term" value="P:bacterial-type flagellum-dependent cell motility"/>
    <property type="evidence" value="ECO:0007669"/>
    <property type="project" value="InterPro"/>
</dbReference>
<name>A0A923LNW6_9FIRM</name>
<evidence type="ECO:0000256" key="6">
    <source>
        <dbReference type="ARBA" id="ARBA00022989"/>
    </source>
</evidence>
<dbReference type="GO" id="GO:0009431">
    <property type="term" value="C:bacterial-type flagellum basal body, MS ring"/>
    <property type="evidence" value="ECO:0007669"/>
    <property type="project" value="InterPro"/>
</dbReference>
<accession>A0A923LNW6</accession>
<keyword evidence="13" id="KW-0282">Flagellum</keyword>
<keyword evidence="4" id="KW-1003">Cell membrane</keyword>
<keyword evidence="7 10" id="KW-0472">Membrane</keyword>
<feature type="transmembrane region" description="Helical" evidence="10">
    <location>
        <begin position="26"/>
        <end position="45"/>
    </location>
</feature>
<dbReference type="GO" id="GO:0005886">
    <property type="term" value="C:plasma membrane"/>
    <property type="evidence" value="ECO:0007669"/>
    <property type="project" value="UniProtKB-SubCell"/>
</dbReference>
<feature type="domain" description="Flagellar M-ring N-terminal" evidence="11">
    <location>
        <begin position="46"/>
        <end position="218"/>
    </location>
</feature>
<comment type="caution">
    <text evidence="13">The sequence shown here is derived from an EMBL/GenBank/DDBJ whole genome shotgun (WGS) entry which is preliminary data.</text>
</comment>
<evidence type="ECO:0000256" key="2">
    <source>
        <dbReference type="ARBA" id="ARBA00004651"/>
    </source>
</evidence>
<dbReference type="PANTHER" id="PTHR30046">
    <property type="entry name" value="FLAGELLAR M-RING PROTEIN"/>
    <property type="match status" value="1"/>
</dbReference>
<dbReference type="Pfam" id="PF08345">
    <property type="entry name" value="YscJ_FliF_C"/>
    <property type="match status" value="1"/>
</dbReference>
<dbReference type="Proteomes" id="UP000606720">
    <property type="component" value="Unassembled WGS sequence"/>
</dbReference>
<keyword evidence="5 10" id="KW-0812">Transmembrane</keyword>
<dbReference type="RefSeq" id="WP_186866261.1">
    <property type="nucleotide sequence ID" value="NZ_JACOPH010000002.1"/>
</dbReference>
<evidence type="ECO:0000259" key="11">
    <source>
        <dbReference type="Pfam" id="PF01514"/>
    </source>
</evidence>
<dbReference type="InterPro" id="IPR045851">
    <property type="entry name" value="AMP-bd_C_sf"/>
</dbReference>
<dbReference type="NCBIfam" id="TIGR00206">
    <property type="entry name" value="fliF"/>
    <property type="match status" value="1"/>
</dbReference>
<evidence type="ECO:0000256" key="10">
    <source>
        <dbReference type="SAM" id="Phobius"/>
    </source>
</evidence>
<keyword evidence="6 10" id="KW-1133">Transmembrane helix</keyword>
<dbReference type="EMBL" id="JACOPH010000002">
    <property type="protein sequence ID" value="MBC5713293.1"/>
    <property type="molecule type" value="Genomic_DNA"/>
</dbReference>
<dbReference type="Pfam" id="PF01514">
    <property type="entry name" value="YscJ_FliF"/>
    <property type="match status" value="1"/>
</dbReference>
<evidence type="ECO:0000256" key="4">
    <source>
        <dbReference type="ARBA" id="ARBA00022475"/>
    </source>
</evidence>
<comment type="subcellular location">
    <subcellularLocation>
        <location evidence="1">Bacterial flagellum basal body</location>
    </subcellularLocation>
    <subcellularLocation>
        <location evidence="2">Cell membrane</location>
        <topology evidence="2">Multi-pass membrane protein</topology>
    </subcellularLocation>
</comment>
<evidence type="ECO:0000256" key="9">
    <source>
        <dbReference type="SAM" id="MobiDB-lite"/>
    </source>
</evidence>
<dbReference type="InterPro" id="IPR006182">
    <property type="entry name" value="FliF_N_dom"/>
</dbReference>
<proteinExistence type="inferred from homology"/>
<keyword evidence="13" id="KW-0966">Cell projection</keyword>
<dbReference type="AlphaFoldDB" id="A0A923LNW6"/>
<evidence type="ECO:0000256" key="5">
    <source>
        <dbReference type="ARBA" id="ARBA00022692"/>
    </source>
</evidence>
<evidence type="ECO:0000256" key="1">
    <source>
        <dbReference type="ARBA" id="ARBA00004117"/>
    </source>
</evidence>
<dbReference type="GO" id="GO:0003774">
    <property type="term" value="F:cytoskeletal motor activity"/>
    <property type="evidence" value="ECO:0007669"/>
    <property type="project" value="InterPro"/>
</dbReference>
<evidence type="ECO:0000256" key="7">
    <source>
        <dbReference type="ARBA" id="ARBA00023136"/>
    </source>
</evidence>
<keyword evidence="13" id="KW-0969">Cilium</keyword>
<feature type="region of interest" description="Disordered" evidence="9">
    <location>
        <begin position="297"/>
        <end position="319"/>
    </location>
</feature>
<protein>
    <submittedName>
        <fullName evidence="13">Flagellar M-ring protein FliF</fullName>
    </submittedName>
</protein>
<dbReference type="PANTHER" id="PTHR30046:SF0">
    <property type="entry name" value="FLAGELLAR M-RING PROTEIN"/>
    <property type="match status" value="1"/>
</dbReference>
<evidence type="ECO:0000313" key="14">
    <source>
        <dbReference type="Proteomes" id="UP000606720"/>
    </source>
</evidence>
<dbReference type="InterPro" id="IPR013556">
    <property type="entry name" value="Flag_M-ring_C"/>
</dbReference>
<evidence type="ECO:0000313" key="13">
    <source>
        <dbReference type="EMBL" id="MBC5713293.1"/>
    </source>
</evidence>
<sequence length="535" mass="58821">MPENVQNILNKIKDWWKKFSTKQKTLLISITAVVIVALAILAAVMSRPKMVQLITCENATQASEVKKLLEGENIATEISQDGLTFSVNSKDEANASILLGSNEIPTDSYGIDNVFDGNFSTTESDKNKKYQLYLEKKFEKDLASIANIENATVSLSIPEEDGTIITMNQETYASVILQLSSEMDEEQAAGIAKYIATEVGNDSTDNILLLDGDGNVLFSGGDTSTAIGSANSQLSIKSKAENMVKSEVKGVVLGTDVYDNVEVGINLAMDFDTEEYTNHHYYVDEGQEQGYLDSKSTYESEATGGEAGVPGTDSNDNDTTYVMPDSEVSSSSVNEVKEKYLPSEEITKKNSDGSKVDLENSSISVVATSYVVYDEKTLKADGTLKNMTFDEFVAQNSDRVKTTVDDEFYDMVANATGISRDNITIVAYDVPFFKYASASGRDVADYLQIILAVLIFALLGFVVFRSMRKQPEEAIEPELSVENLLETTKEAAQDELEGIGYAEKSETRILIERFVDENPEAAASLLRNWLNEEWD</sequence>
<dbReference type="InterPro" id="IPR000067">
    <property type="entry name" value="FlgMring_FliF"/>
</dbReference>
<evidence type="ECO:0000256" key="3">
    <source>
        <dbReference type="ARBA" id="ARBA00007971"/>
    </source>
</evidence>
<keyword evidence="8" id="KW-0975">Bacterial flagellum</keyword>
<gene>
    <name evidence="13" type="primary">fliF</name>
    <name evidence="13" type="ORF">H8S17_03550</name>
</gene>
<keyword evidence="14" id="KW-1185">Reference proteome</keyword>
<feature type="transmembrane region" description="Helical" evidence="10">
    <location>
        <begin position="446"/>
        <end position="464"/>
    </location>
</feature>
<reference evidence="13" key="1">
    <citation type="submission" date="2020-08" db="EMBL/GenBank/DDBJ databases">
        <title>Genome public.</title>
        <authorList>
            <person name="Liu C."/>
            <person name="Sun Q."/>
        </authorList>
    </citation>
    <scope>NUCLEOTIDE SEQUENCE</scope>
    <source>
        <strain evidence="13">BX1005</strain>
    </source>
</reference>
<organism evidence="13 14">
    <name type="scientific">Roseburia zhanii</name>
    <dbReference type="NCBI Taxonomy" id="2763064"/>
    <lineage>
        <taxon>Bacteria</taxon>
        <taxon>Bacillati</taxon>
        <taxon>Bacillota</taxon>
        <taxon>Clostridia</taxon>
        <taxon>Lachnospirales</taxon>
        <taxon>Lachnospiraceae</taxon>
        <taxon>Roseburia</taxon>
    </lineage>
</organism>
<dbReference type="Gene3D" id="3.30.300.30">
    <property type="match status" value="1"/>
</dbReference>
<feature type="domain" description="Flagellar M-ring C-terminal" evidence="12">
    <location>
        <begin position="259"/>
        <end position="426"/>
    </location>
</feature>
<evidence type="ECO:0000259" key="12">
    <source>
        <dbReference type="Pfam" id="PF08345"/>
    </source>
</evidence>
<dbReference type="InterPro" id="IPR043427">
    <property type="entry name" value="YscJ/FliF"/>
</dbReference>
<comment type="similarity">
    <text evidence="3">Belongs to the FliF family.</text>
</comment>